<dbReference type="RefSeq" id="WP_194029184.1">
    <property type="nucleotide sequence ID" value="NZ_JADEWZ010000011.1"/>
</dbReference>
<evidence type="ECO:0000313" key="2">
    <source>
        <dbReference type="Proteomes" id="UP000654482"/>
    </source>
</evidence>
<name>A0A8J7DVY1_9CYAN</name>
<keyword evidence="2" id="KW-1185">Reference proteome</keyword>
<sequence length="83" mass="8877">MTASQPLTGNALIDCARANAKQGIETTARLCGYGEDLESFRNALTEACDGIGVQIDELKDLIPKTPQIRQTGLEIAPESESNL</sequence>
<reference evidence="1" key="1">
    <citation type="submission" date="2020-10" db="EMBL/GenBank/DDBJ databases">
        <authorList>
            <person name="Castelo-Branco R."/>
            <person name="Eusebio N."/>
            <person name="Adriana R."/>
            <person name="Vieira A."/>
            <person name="Brugerolle De Fraissinette N."/>
            <person name="Rezende De Castro R."/>
            <person name="Schneider M.P."/>
            <person name="Vasconcelos V."/>
            <person name="Leao P.N."/>
        </authorList>
    </citation>
    <scope>NUCLEOTIDE SEQUENCE</scope>
    <source>
        <strain evidence="1">LEGE 07157</strain>
    </source>
</reference>
<organism evidence="1 2">
    <name type="scientific">Lusitaniella coriacea LEGE 07157</name>
    <dbReference type="NCBI Taxonomy" id="945747"/>
    <lineage>
        <taxon>Bacteria</taxon>
        <taxon>Bacillati</taxon>
        <taxon>Cyanobacteriota</taxon>
        <taxon>Cyanophyceae</taxon>
        <taxon>Spirulinales</taxon>
        <taxon>Lusitaniellaceae</taxon>
        <taxon>Lusitaniella</taxon>
    </lineage>
</organism>
<protein>
    <submittedName>
        <fullName evidence="1">Uncharacterized protein</fullName>
    </submittedName>
</protein>
<dbReference type="Proteomes" id="UP000654482">
    <property type="component" value="Unassembled WGS sequence"/>
</dbReference>
<gene>
    <name evidence="1" type="ORF">IQ249_09315</name>
</gene>
<accession>A0A8J7DVY1</accession>
<dbReference type="EMBL" id="JADEWZ010000011">
    <property type="protein sequence ID" value="MBE9116092.1"/>
    <property type="molecule type" value="Genomic_DNA"/>
</dbReference>
<comment type="caution">
    <text evidence="1">The sequence shown here is derived from an EMBL/GenBank/DDBJ whole genome shotgun (WGS) entry which is preliminary data.</text>
</comment>
<evidence type="ECO:0000313" key="1">
    <source>
        <dbReference type="EMBL" id="MBE9116092.1"/>
    </source>
</evidence>
<dbReference type="AlphaFoldDB" id="A0A8J7DVY1"/>
<proteinExistence type="predicted"/>